<accession>A0A1M5NPC6</accession>
<protein>
    <submittedName>
        <fullName evidence="1">Uncharacterized protein</fullName>
    </submittedName>
</protein>
<dbReference type="STRING" id="930117.SAMN05216225_10865"/>
<organism evidence="1 2">
    <name type="scientific">Ornithinibacillus halophilus</name>
    <dbReference type="NCBI Taxonomy" id="930117"/>
    <lineage>
        <taxon>Bacteria</taxon>
        <taxon>Bacillati</taxon>
        <taxon>Bacillota</taxon>
        <taxon>Bacilli</taxon>
        <taxon>Bacillales</taxon>
        <taxon>Bacillaceae</taxon>
        <taxon>Ornithinibacillus</taxon>
    </lineage>
</organism>
<proteinExistence type="predicted"/>
<sequence>MGTVLMLLFLWNFVSEPFLKRAVPMFQVVGERIHERGERIPWLVDRVEEGAERIPWLVDRVEEGAERIP</sequence>
<dbReference type="AlphaFoldDB" id="A0A1M5NPC6"/>
<reference evidence="1 2" key="1">
    <citation type="submission" date="2016-11" db="EMBL/GenBank/DDBJ databases">
        <authorList>
            <person name="Jaros S."/>
            <person name="Januszkiewicz K."/>
            <person name="Wedrychowicz H."/>
        </authorList>
    </citation>
    <scope>NUCLEOTIDE SEQUENCE [LARGE SCALE GENOMIC DNA]</scope>
    <source>
        <strain evidence="1 2">IBRC-M 10683</strain>
    </source>
</reference>
<name>A0A1M5NPC6_9BACI</name>
<evidence type="ECO:0000313" key="1">
    <source>
        <dbReference type="EMBL" id="SHG91406.1"/>
    </source>
</evidence>
<gene>
    <name evidence="1" type="ORF">SAMN05216225_10865</name>
</gene>
<evidence type="ECO:0000313" key="2">
    <source>
        <dbReference type="Proteomes" id="UP000183988"/>
    </source>
</evidence>
<keyword evidence="2" id="KW-1185">Reference proteome</keyword>
<dbReference type="Proteomes" id="UP000183988">
    <property type="component" value="Unassembled WGS sequence"/>
</dbReference>
<dbReference type="EMBL" id="FQVW01000086">
    <property type="protein sequence ID" value="SHG91406.1"/>
    <property type="molecule type" value="Genomic_DNA"/>
</dbReference>